<dbReference type="EMBL" id="JAAAMG010000006">
    <property type="protein sequence ID" value="NDW04682.1"/>
    <property type="molecule type" value="Genomic_DNA"/>
</dbReference>
<dbReference type="InterPro" id="IPR015001">
    <property type="entry name" value="DUF1850"/>
</dbReference>
<accession>A0A6N9T254</accession>
<sequence length="133" mass="14009">MICILSAGKTMAIAASAFTLSWTHSVEKTRWEEHWTAGPDGLTVTQGRIEGSGAGMEPPDDARLEGGAYVYELKRVPVPELALAASGATGGGWRLCAKGSPCLELGRDPGPPVVIRWCPAPEPATAAPERGRR</sequence>
<organism evidence="1 2">
    <name type="scientific">Jiella pacifica</name>
    <dbReference type="NCBI Taxonomy" id="2696469"/>
    <lineage>
        <taxon>Bacteria</taxon>
        <taxon>Pseudomonadati</taxon>
        <taxon>Pseudomonadota</taxon>
        <taxon>Alphaproteobacteria</taxon>
        <taxon>Hyphomicrobiales</taxon>
        <taxon>Aurantimonadaceae</taxon>
        <taxon>Jiella</taxon>
    </lineage>
</organism>
<proteinExistence type="predicted"/>
<dbReference type="AlphaFoldDB" id="A0A6N9T254"/>
<comment type="caution">
    <text evidence="1">The sequence shown here is derived from an EMBL/GenBank/DDBJ whole genome shotgun (WGS) entry which is preliminary data.</text>
</comment>
<name>A0A6N9T254_9HYPH</name>
<gene>
    <name evidence="1" type="ORF">GTK09_09600</name>
</gene>
<keyword evidence="2" id="KW-1185">Reference proteome</keyword>
<dbReference type="RefSeq" id="WP_163462931.1">
    <property type="nucleotide sequence ID" value="NZ_JAAAMG010000006.1"/>
</dbReference>
<evidence type="ECO:0000313" key="2">
    <source>
        <dbReference type="Proteomes" id="UP000469011"/>
    </source>
</evidence>
<protein>
    <submittedName>
        <fullName evidence="1">DUF1850 domain-containing protein</fullName>
    </submittedName>
</protein>
<dbReference type="Proteomes" id="UP000469011">
    <property type="component" value="Unassembled WGS sequence"/>
</dbReference>
<dbReference type="Pfam" id="PF08905">
    <property type="entry name" value="DUF1850"/>
    <property type="match status" value="1"/>
</dbReference>
<evidence type="ECO:0000313" key="1">
    <source>
        <dbReference type="EMBL" id="NDW04682.1"/>
    </source>
</evidence>
<reference evidence="1 2" key="1">
    <citation type="submission" date="2020-01" db="EMBL/GenBank/DDBJ databases">
        <title>Jiella pacifica sp. nov.</title>
        <authorList>
            <person name="Xue Z."/>
            <person name="Zhu S."/>
            <person name="Chen J."/>
            <person name="Yang J."/>
        </authorList>
    </citation>
    <scope>NUCLEOTIDE SEQUENCE [LARGE SCALE GENOMIC DNA]</scope>
    <source>
        <strain evidence="1 2">40Bstr34</strain>
    </source>
</reference>